<sequence>MPSAKEAEASTAASQDASNQEVSKNKRHRKDKPWDDDTVNHWDVPKFNPEEIKGPFLEESSFATLFPKYRERYLKEVWGHVTAALDKHGVACTLDLVEGSMTVKTTRKTYDPYIILKARDMIKLLSRSVPFPQAVKILDDGVECDVIKIGNLLRNKERFVKRRQRIIGPNGSTLKAIELLTGCYVLVQGNTVSAMGHFKALKEVRRIVIDCLKNIHPIYHIKELMIKRELAKDPKLANENWERFLPKFKKRNVKSKKPAAAAAEDDDAQAADGSSKPAAAKDKKPKNKPKTYTPFPPPQQPSKIDLQLESGEYFLKPKEKRQADHAKKLAKQAEHRAAKDAEREKLYIAPAEPLPGSDKKSKKEKRKRDHADDDDETGSTTKDKSSKKEKKEKKEKKDKKSK</sequence>
<dbReference type="FunFam" id="3.30.1370.10:FF:000011">
    <property type="entry name" value="KRR1 small subunit processome component"/>
    <property type="match status" value="1"/>
</dbReference>
<dbReference type="PANTHER" id="PTHR12581">
    <property type="entry name" value="HIV-1 REV BINDING PROTEIN 2, 3"/>
    <property type="match status" value="1"/>
</dbReference>
<feature type="region of interest" description="Disordered" evidence="12">
    <location>
        <begin position="255"/>
        <end position="402"/>
    </location>
</feature>
<dbReference type="InParanoid" id="A0A317XS71"/>
<dbReference type="FunCoup" id="A0A317XS71">
    <property type="interactions" value="570"/>
</dbReference>
<dbReference type="GO" id="GO:0003723">
    <property type="term" value="F:RNA binding"/>
    <property type="evidence" value="ECO:0007669"/>
    <property type="project" value="UniProtKB-KW"/>
</dbReference>
<evidence type="ECO:0000256" key="10">
    <source>
        <dbReference type="ARBA" id="ARBA00025908"/>
    </source>
</evidence>
<keyword evidence="7 11" id="KW-0539">Nucleus</keyword>
<keyword evidence="15" id="KW-1185">Reference proteome</keyword>
<dbReference type="PIRSF" id="PIRSF006515">
    <property type="entry name" value="KRR1"/>
    <property type="match status" value="1"/>
</dbReference>
<organism evidence="14 15">
    <name type="scientific">Testicularia cyperi</name>
    <dbReference type="NCBI Taxonomy" id="1882483"/>
    <lineage>
        <taxon>Eukaryota</taxon>
        <taxon>Fungi</taxon>
        <taxon>Dikarya</taxon>
        <taxon>Basidiomycota</taxon>
        <taxon>Ustilaginomycotina</taxon>
        <taxon>Ustilaginomycetes</taxon>
        <taxon>Ustilaginales</taxon>
        <taxon>Anthracoideaceae</taxon>
        <taxon>Testicularia</taxon>
    </lineage>
</organism>
<dbReference type="Pfam" id="PF17903">
    <property type="entry name" value="KH_KRR1_1st"/>
    <property type="match status" value="1"/>
</dbReference>
<dbReference type="Proteomes" id="UP000246740">
    <property type="component" value="Unassembled WGS sequence"/>
</dbReference>
<feature type="compositionally biased region" description="Basic residues" evidence="12">
    <location>
        <begin position="387"/>
        <end position="402"/>
    </location>
</feature>
<dbReference type="FunFam" id="3.30.1370.10:FF:000014">
    <property type="entry name" value="KRR1 small subunit processome component"/>
    <property type="match status" value="1"/>
</dbReference>
<dbReference type="InterPro" id="IPR004087">
    <property type="entry name" value="KH_dom"/>
</dbReference>
<feature type="compositionally biased region" description="Basic and acidic residues" evidence="12">
    <location>
        <begin position="315"/>
        <end position="346"/>
    </location>
</feature>
<accession>A0A317XS71</accession>
<comment type="subunit">
    <text evidence="10">Component of the ribosomal small subunit (SSU) processome composed of at least 40 protein subunits and snoRNA U3. Interacts with snoRNA U3. Interacts with MPP10, KRI1 and with ribosomal proteins RPS1A, RPS4A, RPS4B, RPS8A, RPS8B, RPS11A, RPS11B, RPS13, RPS24, RPS25, RPL4A, RPL7B, RPL8, RPL23, RPL25 and RPL28.</text>
</comment>
<dbReference type="InterPro" id="IPR041174">
    <property type="entry name" value="KRR1-like_KH1"/>
</dbReference>
<evidence type="ECO:0000256" key="12">
    <source>
        <dbReference type="SAM" id="MobiDB-lite"/>
    </source>
</evidence>
<dbReference type="GO" id="GO:0032040">
    <property type="term" value="C:small-subunit processome"/>
    <property type="evidence" value="ECO:0007669"/>
    <property type="project" value="TreeGrafter"/>
</dbReference>
<gene>
    <name evidence="14" type="ORF">BCV70DRAFT_200346</name>
</gene>
<dbReference type="STRING" id="1882483.A0A317XS71"/>
<dbReference type="Pfam" id="PF21800">
    <property type="entry name" value="KH_KRR1_2nd"/>
    <property type="match status" value="1"/>
</dbReference>
<evidence type="ECO:0000256" key="2">
    <source>
        <dbReference type="ARBA" id="ARBA00009344"/>
    </source>
</evidence>
<feature type="domain" description="K Homology" evidence="13">
    <location>
        <begin position="141"/>
        <end position="213"/>
    </location>
</feature>
<comment type="similarity">
    <text evidence="2 11">Belongs to the KRR1 family.</text>
</comment>
<evidence type="ECO:0000259" key="13">
    <source>
        <dbReference type="SMART" id="SM00322"/>
    </source>
</evidence>
<keyword evidence="6 11" id="KW-0694">RNA-binding</keyword>
<dbReference type="AlphaFoldDB" id="A0A317XS71"/>
<evidence type="ECO:0000313" key="14">
    <source>
        <dbReference type="EMBL" id="PWZ00199.1"/>
    </source>
</evidence>
<keyword evidence="8 11" id="KW-0687">Ribonucleoprotein</keyword>
<evidence type="ECO:0000256" key="6">
    <source>
        <dbReference type="ARBA" id="ARBA00022884"/>
    </source>
</evidence>
<dbReference type="PANTHER" id="PTHR12581:SF0">
    <property type="entry name" value="KRR1 SMALL SUBUNIT PROCESSOME COMPONENT HOMOLOG"/>
    <property type="match status" value="1"/>
</dbReference>
<evidence type="ECO:0000313" key="15">
    <source>
        <dbReference type="Proteomes" id="UP000246740"/>
    </source>
</evidence>
<evidence type="ECO:0000256" key="8">
    <source>
        <dbReference type="ARBA" id="ARBA00023274"/>
    </source>
</evidence>
<evidence type="ECO:0000256" key="1">
    <source>
        <dbReference type="ARBA" id="ARBA00004604"/>
    </source>
</evidence>
<keyword evidence="5 11" id="KW-0698">rRNA processing</keyword>
<comment type="subcellular location">
    <subcellularLocation>
        <location evidence="1 11">Nucleus</location>
        <location evidence="1 11">Nucleolus</location>
    </subcellularLocation>
</comment>
<dbReference type="SUPFAM" id="SSF54791">
    <property type="entry name" value="Eukaryotic type KH-domain (KH-domain type I)"/>
    <property type="match status" value="1"/>
</dbReference>
<dbReference type="GO" id="GO:0006364">
    <property type="term" value="P:rRNA processing"/>
    <property type="evidence" value="ECO:0007669"/>
    <property type="project" value="UniProtKB-KW"/>
</dbReference>
<dbReference type="OrthoDB" id="441223at2759"/>
<reference evidence="14 15" key="1">
    <citation type="journal article" date="2018" name="Mol. Biol. Evol.">
        <title>Broad Genomic Sampling Reveals a Smut Pathogenic Ancestry of the Fungal Clade Ustilaginomycotina.</title>
        <authorList>
            <person name="Kijpornyongpan T."/>
            <person name="Mondo S.J."/>
            <person name="Barry K."/>
            <person name="Sandor L."/>
            <person name="Lee J."/>
            <person name="Lipzen A."/>
            <person name="Pangilinan J."/>
            <person name="LaButti K."/>
            <person name="Hainaut M."/>
            <person name="Henrissat B."/>
            <person name="Grigoriev I.V."/>
            <person name="Spatafora J.W."/>
            <person name="Aime M.C."/>
        </authorList>
    </citation>
    <scope>NUCLEOTIDE SEQUENCE [LARGE SCALE GENOMIC DNA]</scope>
    <source>
        <strain evidence="14 15">MCA 3645</strain>
    </source>
</reference>
<dbReference type="SMART" id="SM00322">
    <property type="entry name" value="KH"/>
    <property type="match status" value="1"/>
</dbReference>
<dbReference type="InterPro" id="IPR024166">
    <property type="entry name" value="rRNA_assembly_KRR1"/>
</dbReference>
<protein>
    <recommendedName>
        <fullName evidence="3 11">KRR1 small subunit processome component</fullName>
    </recommendedName>
    <alternativeName>
        <fullName evidence="11">KRR-R motif-containing protein 1</fullName>
    </alternativeName>
</protein>
<dbReference type="EMBL" id="KZ819193">
    <property type="protein sequence ID" value="PWZ00199.1"/>
    <property type="molecule type" value="Genomic_DNA"/>
</dbReference>
<feature type="compositionally biased region" description="Basic and acidic residues" evidence="12">
    <location>
        <begin position="32"/>
        <end position="41"/>
    </location>
</feature>
<proteinExistence type="inferred from homology"/>
<evidence type="ECO:0000256" key="9">
    <source>
        <dbReference type="ARBA" id="ARBA00024668"/>
    </source>
</evidence>
<dbReference type="CDD" id="cd22393">
    <property type="entry name" value="KH-I_KRR1_rpt1"/>
    <property type="match status" value="1"/>
</dbReference>
<evidence type="ECO:0000256" key="4">
    <source>
        <dbReference type="ARBA" id="ARBA00022517"/>
    </source>
</evidence>
<dbReference type="CDD" id="cd22394">
    <property type="entry name" value="KH-I_KRR1_rpt2"/>
    <property type="match status" value="1"/>
</dbReference>
<dbReference type="InterPro" id="IPR048548">
    <property type="entry name" value="KRR1-like_KH2"/>
</dbReference>
<evidence type="ECO:0000256" key="7">
    <source>
        <dbReference type="ARBA" id="ARBA00023242"/>
    </source>
</evidence>
<dbReference type="InterPro" id="IPR048549">
    <property type="entry name" value="KRR1-like_KH2_euk"/>
</dbReference>
<feature type="region of interest" description="Disordered" evidence="12">
    <location>
        <begin position="1"/>
        <end position="41"/>
    </location>
</feature>
<evidence type="ECO:0000256" key="3">
    <source>
        <dbReference type="ARBA" id="ARBA00017405"/>
    </source>
</evidence>
<dbReference type="InterPro" id="IPR036612">
    <property type="entry name" value="KH_dom_type_1_sf"/>
</dbReference>
<dbReference type="InterPro" id="IPR048550">
    <property type="entry name" value="KRR1-like_KH1_euk"/>
</dbReference>
<evidence type="ECO:0000256" key="11">
    <source>
        <dbReference type="PIRNR" id="PIRNR006515"/>
    </source>
</evidence>
<dbReference type="Gene3D" id="3.30.1370.10">
    <property type="entry name" value="K Homology domain, type 1"/>
    <property type="match status" value="2"/>
</dbReference>
<evidence type="ECO:0000256" key="5">
    <source>
        <dbReference type="ARBA" id="ARBA00022552"/>
    </source>
</evidence>
<keyword evidence="4 11" id="KW-0690">Ribosome biogenesis</keyword>
<comment type="function">
    <text evidence="9">Required for 40S ribosome biogenesis. Involved in nucleolar processing of pre-18S ribosomal RNA and ribosome assembly. Essential for vegetative growth.</text>
</comment>
<name>A0A317XS71_9BASI</name>